<dbReference type="Pfam" id="PF00498">
    <property type="entry name" value="FHA"/>
    <property type="match status" value="1"/>
</dbReference>
<reference evidence="3" key="1">
    <citation type="submission" date="2013-12" db="EMBL/GenBank/DDBJ databases">
        <title>The Genome Sequence of Aphanomyces invadans NJM9701.</title>
        <authorList>
            <consortium name="The Broad Institute Genomics Platform"/>
            <person name="Russ C."/>
            <person name="Tyler B."/>
            <person name="van West P."/>
            <person name="Dieguez-Uribeondo J."/>
            <person name="Young S.K."/>
            <person name="Zeng Q."/>
            <person name="Gargeya S."/>
            <person name="Fitzgerald M."/>
            <person name="Abouelleil A."/>
            <person name="Alvarado L."/>
            <person name="Chapman S.B."/>
            <person name="Gainer-Dewar J."/>
            <person name="Goldberg J."/>
            <person name="Griggs A."/>
            <person name="Gujja S."/>
            <person name="Hansen M."/>
            <person name="Howarth C."/>
            <person name="Imamovic A."/>
            <person name="Ireland A."/>
            <person name="Larimer J."/>
            <person name="McCowan C."/>
            <person name="Murphy C."/>
            <person name="Pearson M."/>
            <person name="Poon T.W."/>
            <person name="Priest M."/>
            <person name="Roberts A."/>
            <person name="Saif S."/>
            <person name="Shea T."/>
            <person name="Sykes S."/>
            <person name="Wortman J."/>
            <person name="Nusbaum C."/>
            <person name="Birren B."/>
        </authorList>
    </citation>
    <scope>NUCLEOTIDE SEQUENCE [LARGE SCALE GENOMIC DNA]</scope>
    <source>
        <strain evidence="3">NJM9701</strain>
    </source>
</reference>
<gene>
    <name evidence="3" type="ORF">H310_10589</name>
</gene>
<dbReference type="EMBL" id="KI913978">
    <property type="protein sequence ID" value="ETV95928.1"/>
    <property type="molecule type" value="Genomic_DNA"/>
</dbReference>
<protein>
    <recommendedName>
        <fullName evidence="2">FHA domain-containing protein</fullName>
    </recommendedName>
</protein>
<dbReference type="PROSITE" id="PS50006">
    <property type="entry name" value="FHA_DOMAIN"/>
    <property type="match status" value="1"/>
</dbReference>
<dbReference type="AlphaFoldDB" id="A0A024TPJ8"/>
<dbReference type="Gene3D" id="2.60.200.20">
    <property type="match status" value="1"/>
</dbReference>
<evidence type="ECO:0000313" key="3">
    <source>
        <dbReference type="EMBL" id="ETV95928.1"/>
    </source>
</evidence>
<dbReference type="RefSeq" id="XP_008875239.1">
    <property type="nucleotide sequence ID" value="XM_008877017.1"/>
</dbReference>
<evidence type="ECO:0000259" key="2">
    <source>
        <dbReference type="PROSITE" id="PS50006"/>
    </source>
</evidence>
<dbReference type="CDD" id="cd00060">
    <property type="entry name" value="FHA"/>
    <property type="match status" value="1"/>
</dbReference>
<feature type="region of interest" description="Disordered" evidence="1">
    <location>
        <begin position="302"/>
        <end position="376"/>
    </location>
</feature>
<dbReference type="OrthoDB" id="73252at2759"/>
<dbReference type="VEuPathDB" id="FungiDB:H310_10589"/>
<accession>A0A024TPJ8</accession>
<feature type="domain" description="FHA" evidence="2">
    <location>
        <begin position="32"/>
        <end position="83"/>
    </location>
</feature>
<dbReference type="InterPro" id="IPR008984">
    <property type="entry name" value="SMAD_FHA_dom_sf"/>
</dbReference>
<dbReference type="eggNOG" id="ENOG502S8KN">
    <property type="taxonomic scope" value="Eukaryota"/>
</dbReference>
<dbReference type="GeneID" id="20087639"/>
<dbReference type="InterPro" id="IPR000253">
    <property type="entry name" value="FHA_dom"/>
</dbReference>
<organism evidence="3">
    <name type="scientific">Aphanomyces invadans</name>
    <dbReference type="NCBI Taxonomy" id="157072"/>
    <lineage>
        <taxon>Eukaryota</taxon>
        <taxon>Sar</taxon>
        <taxon>Stramenopiles</taxon>
        <taxon>Oomycota</taxon>
        <taxon>Saprolegniomycetes</taxon>
        <taxon>Saprolegniales</taxon>
        <taxon>Verrucalvaceae</taxon>
        <taxon>Aphanomyces</taxon>
    </lineage>
</organism>
<evidence type="ECO:0000256" key="1">
    <source>
        <dbReference type="SAM" id="MobiDB-lite"/>
    </source>
</evidence>
<sequence length="471" mass="52378">MPGSSMRPTAPPSLSIQVHGSSFVFDPSPHGVTIGAHETSHLRFLQDPEVARHHGTLEHTLVHGHWIYVDHSTTGSIINHTQVVLNDAAIVHDGDHFLVGRTPFVVHFHTPAKHSSPIRHMPSTPPARHLVRKTSVPMLLPTYTNSPIPKHKQQQYDQHLHQGASPPAKATGAYPFDVTPQSTPPNSSTFLDGYHATPLTPPPQRDNLRIQISKKMANRIIHMPLSQRNDSTIRPEAVMSPVPQSELRHRQQRLQQELARKTTEDAWLHEQQHAFRLQAAPSSMSTSMTEHLTSARRKSFTLDLVDPQNRRHVVQPPPRQAEHQRQEDVDATSSVTSSVPTELARYRDSVDLSSSSSDGEVEGEDSVVTMSTTPPTNCRSLDVSHLRQSFDALLNTSPSTWRPNPPPDDDHRSGGMRLKRAHLIKTAPMTRPSPFMLATTALHSPYKTAKHVNAFMEAAVSSPTHFDYATS</sequence>
<dbReference type="SUPFAM" id="SSF49879">
    <property type="entry name" value="SMAD/FHA domain"/>
    <property type="match status" value="1"/>
</dbReference>
<proteinExistence type="predicted"/>
<feature type="region of interest" description="Disordered" evidence="1">
    <location>
        <begin position="395"/>
        <end position="414"/>
    </location>
</feature>
<name>A0A024TPJ8_9STRA</name>